<accession>A0ACC4CSV2</accession>
<keyword evidence="2" id="KW-1185">Reference proteome</keyword>
<organism evidence="1 2">
    <name type="scientific">Populus alba</name>
    <name type="common">White poplar</name>
    <dbReference type="NCBI Taxonomy" id="43335"/>
    <lineage>
        <taxon>Eukaryota</taxon>
        <taxon>Viridiplantae</taxon>
        <taxon>Streptophyta</taxon>
        <taxon>Embryophyta</taxon>
        <taxon>Tracheophyta</taxon>
        <taxon>Spermatophyta</taxon>
        <taxon>Magnoliopsida</taxon>
        <taxon>eudicotyledons</taxon>
        <taxon>Gunneridae</taxon>
        <taxon>Pentapetalae</taxon>
        <taxon>rosids</taxon>
        <taxon>fabids</taxon>
        <taxon>Malpighiales</taxon>
        <taxon>Salicaceae</taxon>
        <taxon>Saliceae</taxon>
        <taxon>Populus</taxon>
    </lineage>
</organism>
<proteinExistence type="predicted"/>
<name>A0ACC4CSV2_POPAL</name>
<gene>
    <name evidence="1" type="ORF">D5086_005269</name>
</gene>
<sequence length="85" mass="9350">MSSSLYIFPDKNAFPGYGPMSSSILSVDAPCTSSLNYKLADLVFSCSADMKFKSNTPRSDLDLRRLRKLKGTVCLAFSSTDFAKH</sequence>
<comment type="caution">
    <text evidence="1">The sequence shown here is derived from an EMBL/GenBank/DDBJ whole genome shotgun (WGS) entry which is preliminary data.</text>
</comment>
<dbReference type="EMBL" id="RCHU02000002">
    <property type="protein sequence ID" value="KAL3604410.1"/>
    <property type="molecule type" value="Genomic_DNA"/>
</dbReference>
<evidence type="ECO:0000313" key="2">
    <source>
        <dbReference type="Proteomes" id="UP000309997"/>
    </source>
</evidence>
<reference evidence="1 2" key="1">
    <citation type="journal article" date="2024" name="Plant Biotechnol. J.">
        <title>Genome and CRISPR/Cas9 system of a widespread forest tree (Populus alba) in the world.</title>
        <authorList>
            <person name="Liu Y.J."/>
            <person name="Jiang P.F."/>
            <person name="Han X.M."/>
            <person name="Li X.Y."/>
            <person name="Wang H.M."/>
            <person name="Wang Y.J."/>
            <person name="Wang X.X."/>
            <person name="Zeng Q.Y."/>
        </authorList>
    </citation>
    <scope>NUCLEOTIDE SEQUENCE [LARGE SCALE GENOMIC DNA]</scope>
    <source>
        <strain evidence="2">cv. PAL-ZL1</strain>
    </source>
</reference>
<dbReference type="Proteomes" id="UP000309997">
    <property type="component" value="Unassembled WGS sequence"/>
</dbReference>
<evidence type="ECO:0000313" key="1">
    <source>
        <dbReference type="EMBL" id="KAL3604410.1"/>
    </source>
</evidence>
<protein>
    <submittedName>
        <fullName evidence="1">Uncharacterized protein</fullName>
    </submittedName>
</protein>